<comment type="similarity">
    <text evidence="2">Belongs to the BPI/LBP/Plunc superfamily. Plunc family.</text>
</comment>
<evidence type="ECO:0000256" key="4">
    <source>
        <dbReference type="ARBA" id="ARBA00022729"/>
    </source>
</evidence>
<dbReference type="Proteomes" id="UP000694915">
    <property type="component" value="Linkage group LG8"/>
</dbReference>
<dbReference type="SUPFAM" id="SSF55394">
    <property type="entry name" value="Bactericidal permeability-increasing protein, BPI"/>
    <property type="match status" value="1"/>
</dbReference>
<dbReference type="PANTHER" id="PTHR47145:SF1">
    <property type="entry name" value="BPI FOLD-CONTAINING FAMILY A MEMBER 2"/>
    <property type="match status" value="1"/>
</dbReference>
<dbReference type="GeneID" id="101984778"/>
<evidence type="ECO:0000256" key="2">
    <source>
        <dbReference type="ARBA" id="ARBA00009020"/>
    </source>
</evidence>
<organism evidence="8 9">
    <name type="scientific">Microtus ochrogaster</name>
    <name type="common">Prairie vole</name>
    <dbReference type="NCBI Taxonomy" id="79684"/>
    <lineage>
        <taxon>Eukaryota</taxon>
        <taxon>Metazoa</taxon>
        <taxon>Chordata</taxon>
        <taxon>Craniata</taxon>
        <taxon>Vertebrata</taxon>
        <taxon>Euteleostomi</taxon>
        <taxon>Mammalia</taxon>
        <taxon>Eutheria</taxon>
        <taxon>Euarchontoglires</taxon>
        <taxon>Glires</taxon>
        <taxon>Rodentia</taxon>
        <taxon>Myomorpha</taxon>
        <taxon>Muroidea</taxon>
        <taxon>Cricetidae</taxon>
        <taxon>Arvicolinae</taxon>
        <taxon>Microtus</taxon>
    </lineage>
</organism>
<evidence type="ECO:0000256" key="5">
    <source>
        <dbReference type="ARBA" id="ARBA00023157"/>
    </source>
</evidence>
<evidence type="ECO:0000313" key="9">
    <source>
        <dbReference type="RefSeq" id="XP_013207561.1"/>
    </source>
</evidence>
<dbReference type="InterPro" id="IPR017943">
    <property type="entry name" value="Bactericidal_perm-incr_a/b_dom"/>
</dbReference>
<accession>A0ABM1ASQ0</accession>
<dbReference type="Pfam" id="PF01273">
    <property type="entry name" value="LBP_BPI_CETP"/>
    <property type="match status" value="1"/>
</dbReference>
<reference evidence="9" key="1">
    <citation type="submission" date="2025-08" db="UniProtKB">
        <authorList>
            <consortium name="RefSeq"/>
        </authorList>
    </citation>
    <scope>IDENTIFICATION</scope>
</reference>
<comment type="subcellular location">
    <subcellularLocation>
        <location evidence="1">Secreted</location>
    </subcellularLocation>
</comment>
<dbReference type="InterPro" id="IPR017942">
    <property type="entry name" value="Lipid-bd_serum_glycop_N"/>
</dbReference>
<keyword evidence="5" id="KW-1015">Disulfide bond</keyword>
<sequence length="232" mass="24512">MFQLGSLVVLCGLLIGTSDSLLGDLGNVVKDLDIGNAVKDLDVGNVNLDVGSLQKTTDWALAKNNILGALNALDLSKLNPFSSQNGYGLRINKLSFLNLQAEPSSNLQGINLKLPLVLDASVTLPIIGSMVDVSISLDLATSLGVQTDAKTGLPTLSIGQCSSDTDNISISLLGRRSTLINRLLDGVSSLLTKSVSSLMQNQICPVIEFIFSHLNVNLTQDLLSNLQLPVSL</sequence>
<dbReference type="Gene3D" id="3.15.10.10">
    <property type="entry name" value="Bactericidal permeability-increasing protein, domain 1"/>
    <property type="match status" value="1"/>
</dbReference>
<protein>
    <submittedName>
        <fullName evidence="9">BPI fold-containing family A member 2</fullName>
    </submittedName>
</protein>
<dbReference type="PANTHER" id="PTHR47145">
    <property type="entry name" value="BPI FOLD-CONTAINING FAMILY A MEMBER 2"/>
    <property type="match status" value="1"/>
</dbReference>
<evidence type="ECO:0000256" key="1">
    <source>
        <dbReference type="ARBA" id="ARBA00004613"/>
    </source>
</evidence>
<keyword evidence="8" id="KW-1185">Reference proteome</keyword>
<name>A0ABM1ASQ0_MICOH</name>
<keyword evidence="3" id="KW-0964">Secreted</keyword>
<proteinExistence type="inferred from homology"/>
<gene>
    <name evidence="9" type="primary">Bpifa2</name>
</gene>
<keyword evidence="4 6" id="KW-0732">Signal</keyword>
<evidence type="ECO:0000256" key="3">
    <source>
        <dbReference type="ARBA" id="ARBA00022525"/>
    </source>
</evidence>
<feature type="chain" id="PRO_5045433390" evidence="6">
    <location>
        <begin position="21"/>
        <end position="232"/>
    </location>
</feature>
<feature type="domain" description="Lipid-binding serum glycoprotein N-terminal" evidence="7">
    <location>
        <begin position="50"/>
        <end position="212"/>
    </location>
</feature>
<evidence type="ECO:0000313" key="8">
    <source>
        <dbReference type="Proteomes" id="UP000694915"/>
    </source>
</evidence>
<evidence type="ECO:0000256" key="6">
    <source>
        <dbReference type="SAM" id="SignalP"/>
    </source>
</evidence>
<feature type="signal peptide" evidence="6">
    <location>
        <begin position="1"/>
        <end position="20"/>
    </location>
</feature>
<dbReference type="RefSeq" id="XP_013207561.1">
    <property type="nucleotide sequence ID" value="XM_013352107.1"/>
</dbReference>
<evidence type="ECO:0000259" key="7">
    <source>
        <dbReference type="Pfam" id="PF01273"/>
    </source>
</evidence>
<dbReference type="InterPro" id="IPR052507">
    <property type="entry name" value="BPI_fold-antibacterial"/>
</dbReference>